<reference evidence="2 3" key="1">
    <citation type="submission" date="2020-09" db="EMBL/GenBank/DDBJ databases">
        <title>Novel species of Mucilaginibacter isolated from a glacier on the Tibetan Plateau.</title>
        <authorList>
            <person name="Liu Q."/>
            <person name="Xin Y.-H."/>
        </authorList>
    </citation>
    <scope>NUCLEOTIDE SEQUENCE [LARGE SCALE GENOMIC DNA]</scope>
    <source>
        <strain evidence="2 3">ZT4R22</strain>
    </source>
</reference>
<keyword evidence="1" id="KW-0732">Signal</keyword>
<evidence type="ECO:0000313" key="2">
    <source>
        <dbReference type="EMBL" id="MBD1363917.1"/>
    </source>
</evidence>
<proteinExistence type="predicted"/>
<accession>A0ABR7WRL4</accession>
<name>A0ABR7WRL4_9SPHI</name>
<feature type="chain" id="PRO_5046344498" evidence="1">
    <location>
        <begin position="21"/>
        <end position="256"/>
    </location>
</feature>
<dbReference type="RefSeq" id="WP_191188591.1">
    <property type="nucleotide sequence ID" value="NZ_JACWMY010000004.1"/>
</dbReference>
<dbReference type="EMBL" id="JACWMY010000004">
    <property type="protein sequence ID" value="MBD1363917.1"/>
    <property type="molecule type" value="Genomic_DNA"/>
</dbReference>
<comment type="caution">
    <text evidence="2">The sequence shown here is derived from an EMBL/GenBank/DDBJ whole genome shotgun (WGS) entry which is preliminary data.</text>
</comment>
<feature type="signal peptide" evidence="1">
    <location>
        <begin position="1"/>
        <end position="20"/>
    </location>
</feature>
<dbReference type="PROSITE" id="PS51257">
    <property type="entry name" value="PROKAR_LIPOPROTEIN"/>
    <property type="match status" value="1"/>
</dbReference>
<evidence type="ECO:0000313" key="3">
    <source>
        <dbReference type="Proteomes" id="UP000606600"/>
    </source>
</evidence>
<evidence type="ECO:0000256" key="1">
    <source>
        <dbReference type="SAM" id="SignalP"/>
    </source>
</evidence>
<protein>
    <submittedName>
        <fullName evidence="2">Uncharacterized protein</fullName>
    </submittedName>
</protein>
<sequence length="256" mass="28559">MKKILLAALCFLLAACGSGKNDNVAETIPDTTAVPKQIYATELVSRGPIAIDSSVYVIYPLPHDRAQNDDDSGSFLSSDGGRSITFWNIVFYNTATKKYHLLAENKKMIINSYNTSYSGSEYSSDSSAPVHYFPDTSQEGNYIFYSIIAEDVNKDGKIDSKDPTYLFSSDREGNNLKQISPRGTNVNNWEVVKKSGMVLINTQRDSTINNKSYEAPVISYAYDLKKANGPERVFSTEFNMATDKLYKGLWPVKKDK</sequence>
<keyword evidence="3" id="KW-1185">Reference proteome</keyword>
<dbReference type="Proteomes" id="UP000606600">
    <property type="component" value="Unassembled WGS sequence"/>
</dbReference>
<organism evidence="2 3">
    <name type="scientific">Mucilaginibacter pankratovii</name>
    <dbReference type="NCBI Taxonomy" id="2772110"/>
    <lineage>
        <taxon>Bacteria</taxon>
        <taxon>Pseudomonadati</taxon>
        <taxon>Bacteroidota</taxon>
        <taxon>Sphingobacteriia</taxon>
        <taxon>Sphingobacteriales</taxon>
        <taxon>Sphingobacteriaceae</taxon>
        <taxon>Mucilaginibacter</taxon>
    </lineage>
</organism>
<gene>
    <name evidence="2" type="ORF">IDJ77_08865</name>
</gene>